<gene>
    <name evidence="2" type="ORF">JS530_08940</name>
</gene>
<proteinExistence type="predicted"/>
<accession>A0ABS5UZU9</accession>
<sequence>MTNPDTAYDFADDLLSRLRDDYAICERNDKVTDSVLFIYHRQLLEESGTTFDPDDSQMVAKLRRQCLNYLDNHGYALTTAHRSNTKRKPRAKDKSLKLISALCAERGLRLSDQAARGGSASAARSARQQSLHTPEPNAGSASAAGCNASADDIVRLYALIADDEQYNEVVIPLRWDSRTGAALYLLGRSWVTDVVTHDTSKQCFFVTLIPRDVRADADGSEAAHAGFAIGIGTDSDAAKQVFTDWDEALQWYRRLTEGWLTHEFTYVHNNVMPQGCPESLRQFFEDNDPLLDDESWHLTPAEEREYQEFLARLHHDA</sequence>
<evidence type="ECO:0000313" key="2">
    <source>
        <dbReference type="EMBL" id="MBT1175618.1"/>
    </source>
</evidence>
<feature type="region of interest" description="Disordered" evidence="1">
    <location>
        <begin position="119"/>
        <end position="144"/>
    </location>
</feature>
<keyword evidence="3" id="KW-1185">Reference proteome</keyword>
<dbReference type="RefSeq" id="WP_214376814.1">
    <property type="nucleotide sequence ID" value="NZ_JAFEJU010000006.1"/>
</dbReference>
<dbReference type="Proteomes" id="UP000711736">
    <property type="component" value="Unassembled WGS sequence"/>
</dbReference>
<name>A0ABS5UZU9_9BIFI</name>
<dbReference type="EMBL" id="JAFEJU010000006">
    <property type="protein sequence ID" value="MBT1175618.1"/>
    <property type="molecule type" value="Genomic_DNA"/>
</dbReference>
<protein>
    <recommendedName>
        <fullName evidence="4">Integrase</fullName>
    </recommendedName>
</protein>
<reference evidence="2 3" key="1">
    <citation type="journal article" date="2021" name="Environ. Microbiol.">
        <title>Genetic insights into the dark matter of the mammalian gut microbiota through targeted genome reconstruction.</title>
        <authorList>
            <person name="Lugli G.A."/>
            <person name="Alessandri G."/>
            <person name="Milani C."/>
            <person name="Viappiani A."/>
            <person name="Fontana F."/>
            <person name="Tarracchini C."/>
            <person name="Mancabelli L."/>
            <person name="Argentini C."/>
            <person name="Ruiz L."/>
            <person name="Margolles A."/>
            <person name="van Sinderen D."/>
            <person name="Turroni F."/>
            <person name="Ventura M."/>
        </authorList>
    </citation>
    <scope>NUCLEOTIDE SEQUENCE [LARGE SCALE GENOMIC DNA]</scope>
    <source>
        <strain evidence="2 3">LC6</strain>
    </source>
</reference>
<organism evidence="2 3">
    <name type="scientific">Bifidobacterium colobi</name>
    <dbReference type="NCBI Taxonomy" id="2809026"/>
    <lineage>
        <taxon>Bacteria</taxon>
        <taxon>Bacillati</taxon>
        <taxon>Actinomycetota</taxon>
        <taxon>Actinomycetes</taxon>
        <taxon>Bifidobacteriales</taxon>
        <taxon>Bifidobacteriaceae</taxon>
        <taxon>Bifidobacterium</taxon>
    </lineage>
</organism>
<feature type="compositionally biased region" description="Low complexity" evidence="1">
    <location>
        <begin position="119"/>
        <end position="130"/>
    </location>
</feature>
<evidence type="ECO:0008006" key="4">
    <source>
        <dbReference type="Google" id="ProtNLM"/>
    </source>
</evidence>
<evidence type="ECO:0000256" key="1">
    <source>
        <dbReference type="SAM" id="MobiDB-lite"/>
    </source>
</evidence>
<comment type="caution">
    <text evidence="2">The sequence shown here is derived from an EMBL/GenBank/DDBJ whole genome shotgun (WGS) entry which is preliminary data.</text>
</comment>
<evidence type="ECO:0000313" key="3">
    <source>
        <dbReference type="Proteomes" id="UP000711736"/>
    </source>
</evidence>